<dbReference type="OrthoDB" id="10579184at2759"/>
<gene>
    <name evidence="1" type="ORF">BABINDRAFT_26464</name>
</gene>
<evidence type="ECO:0000313" key="1">
    <source>
        <dbReference type="EMBL" id="ODQ76877.1"/>
    </source>
</evidence>
<accession>A0A1E3QIQ9</accession>
<feature type="non-terminal residue" evidence="1">
    <location>
        <position position="107"/>
    </location>
</feature>
<reference evidence="2" key="1">
    <citation type="submission" date="2016-05" db="EMBL/GenBank/DDBJ databases">
        <title>Comparative genomics of biotechnologically important yeasts.</title>
        <authorList>
            <consortium name="DOE Joint Genome Institute"/>
            <person name="Riley R."/>
            <person name="Haridas S."/>
            <person name="Wolfe K.H."/>
            <person name="Lopes M.R."/>
            <person name="Hittinger C.T."/>
            <person name="Goker M."/>
            <person name="Salamov A."/>
            <person name="Wisecaver J."/>
            <person name="Long T.M."/>
            <person name="Aerts A.L."/>
            <person name="Barry K."/>
            <person name="Choi C."/>
            <person name="Clum A."/>
            <person name="Coughlan A.Y."/>
            <person name="Deshpande S."/>
            <person name="Douglass A.P."/>
            <person name="Hanson S.J."/>
            <person name="Klenk H.-P."/>
            <person name="Labutti K."/>
            <person name="Lapidus A."/>
            <person name="Lindquist E."/>
            <person name="Lipzen A."/>
            <person name="Meier-Kolthoff J.P."/>
            <person name="Ohm R.A."/>
            <person name="Otillar R.P."/>
            <person name="Pangilinan J."/>
            <person name="Peng Y."/>
            <person name="Rokas A."/>
            <person name="Rosa C.A."/>
            <person name="Scheuner C."/>
            <person name="Sibirny A.A."/>
            <person name="Slot J.C."/>
            <person name="Stielow J.B."/>
            <person name="Sun H."/>
            <person name="Kurtzman C.P."/>
            <person name="Blackwell M."/>
            <person name="Grigoriev I.V."/>
            <person name="Jeffries T.W."/>
        </authorList>
    </citation>
    <scope>NUCLEOTIDE SEQUENCE [LARGE SCALE GENOMIC DNA]</scope>
    <source>
        <strain evidence="2">NRRL Y-12698</strain>
    </source>
</reference>
<dbReference type="Proteomes" id="UP000094336">
    <property type="component" value="Unassembled WGS sequence"/>
</dbReference>
<dbReference type="RefSeq" id="XP_018982205.1">
    <property type="nucleotide sequence ID" value="XM_019131380.1"/>
</dbReference>
<proteinExistence type="predicted"/>
<protein>
    <submittedName>
        <fullName evidence="1">Uncharacterized protein</fullName>
    </submittedName>
</protein>
<keyword evidence="2" id="KW-1185">Reference proteome</keyword>
<sequence length="107" mass="12858">MKVLVFTFDNTNLYNRYYNDGENNFVNDMIEYVNVKNEEEKAEDIANRNDEDYYNEIFTLMKDKIKIKSFTRNLDEFSFTNYDLILSVLSLINVQKFDVEDTIDSYI</sequence>
<dbReference type="GeneID" id="30149233"/>
<evidence type="ECO:0000313" key="2">
    <source>
        <dbReference type="Proteomes" id="UP000094336"/>
    </source>
</evidence>
<organism evidence="1 2">
    <name type="scientific">Babjeviella inositovora NRRL Y-12698</name>
    <dbReference type="NCBI Taxonomy" id="984486"/>
    <lineage>
        <taxon>Eukaryota</taxon>
        <taxon>Fungi</taxon>
        <taxon>Dikarya</taxon>
        <taxon>Ascomycota</taxon>
        <taxon>Saccharomycotina</taxon>
        <taxon>Pichiomycetes</taxon>
        <taxon>Serinales incertae sedis</taxon>
        <taxon>Babjeviella</taxon>
    </lineage>
</organism>
<name>A0A1E3QIQ9_9ASCO</name>
<dbReference type="AlphaFoldDB" id="A0A1E3QIQ9"/>
<dbReference type="EMBL" id="KV454474">
    <property type="protein sequence ID" value="ODQ76877.1"/>
    <property type="molecule type" value="Genomic_DNA"/>
</dbReference>